<keyword evidence="3" id="KW-1185">Reference proteome</keyword>
<organism evidence="2 3">
    <name type="scientific">Coniochaeta hoffmannii</name>
    <dbReference type="NCBI Taxonomy" id="91930"/>
    <lineage>
        <taxon>Eukaryota</taxon>
        <taxon>Fungi</taxon>
        <taxon>Dikarya</taxon>
        <taxon>Ascomycota</taxon>
        <taxon>Pezizomycotina</taxon>
        <taxon>Sordariomycetes</taxon>
        <taxon>Sordariomycetidae</taxon>
        <taxon>Coniochaetales</taxon>
        <taxon>Coniochaetaceae</taxon>
        <taxon>Coniochaeta</taxon>
    </lineage>
</organism>
<feature type="region of interest" description="Disordered" evidence="1">
    <location>
        <begin position="1"/>
        <end position="28"/>
    </location>
</feature>
<feature type="region of interest" description="Disordered" evidence="1">
    <location>
        <begin position="335"/>
        <end position="357"/>
    </location>
</feature>
<feature type="region of interest" description="Disordered" evidence="1">
    <location>
        <begin position="53"/>
        <end position="100"/>
    </location>
</feature>
<protein>
    <submittedName>
        <fullName evidence="2">Uncharacterized protein</fullName>
    </submittedName>
</protein>
<dbReference type="Proteomes" id="UP001174691">
    <property type="component" value="Unassembled WGS sequence"/>
</dbReference>
<dbReference type="AlphaFoldDB" id="A0AA38R558"/>
<feature type="compositionally biased region" description="Polar residues" evidence="1">
    <location>
        <begin position="162"/>
        <end position="186"/>
    </location>
</feature>
<reference evidence="2" key="1">
    <citation type="submission" date="2022-07" db="EMBL/GenBank/DDBJ databases">
        <title>Fungi with potential for degradation of polypropylene.</title>
        <authorList>
            <person name="Gostincar C."/>
        </authorList>
    </citation>
    <scope>NUCLEOTIDE SEQUENCE</scope>
    <source>
        <strain evidence="2">EXF-13287</strain>
    </source>
</reference>
<gene>
    <name evidence="2" type="ORF">NKR19_g8575</name>
</gene>
<evidence type="ECO:0000313" key="3">
    <source>
        <dbReference type="Proteomes" id="UP001174691"/>
    </source>
</evidence>
<feature type="region of interest" description="Disordered" evidence="1">
    <location>
        <begin position="150"/>
        <end position="186"/>
    </location>
</feature>
<accession>A0AA38R558</accession>
<sequence>MKETSEIDEYFSYSSPALSDSLRPRPAREDSLDDLFTLSGCNTPLETAPAVMDGVSASSDAHQHGAGGEKLRRKPNSVDAREASVSCEYPTAERSRPIPIECSKSKPAALVEPLSARGDLAEAYFPMHEEADDRQCLYQPHPFGQEVERARQRSISEAEASAGTTTQGPGIASNSANPVSDAGQRTRTVPALCRTDSSVAVSLAGPQARPLATWRTRTAPVVDAYNPTGIPGSAASLGKYYPTNYNKVSDTAGAPSRRSPGTASGLPLSPLGADQEQQLRQYKLDIISQTTQIAREALGRRLQSTTSFKAVETALDEHTRKSVALLRRLKPSSPRITPLLSPGPVTPMNLDGSTESDYLGVREGRLC</sequence>
<name>A0AA38R558_9PEZI</name>
<feature type="compositionally biased region" description="Basic and acidic residues" evidence="1">
    <location>
        <begin position="61"/>
        <end position="70"/>
    </location>
</feature>
<evidence type="ECO:0000313" key="2">
    <source>
        <dbReference type="EMBL" id="KAJ9134676.1"/>
    </source>
</evidence>
<comment type="caution">
    <text evidence="2">The sequence shown here is derived from an EMBL/GenBank/DDBJ whole genome shotgun (WGS) entry which is preliminary data.</text>
</comment>
<proteinExistence type="predicted"/>
<dbReference type="EMBL" id="JANBVN010000178">
    <property type="protein sequence ID" value="KAJ9134676.1"/>
    <property type="molecule type" value="Genomic_DNA"/>
</dbReference>
<evidence type="ECO:0000256" key="1">
    <source>
        <dbReference type="SAM" id="MobiDB-lite"/>
    </source>
</evidence>
<feature type="region of interest" description="Disordered" evidence="1">
    <location>
        <begin position="249"/>
        <end position="271"/>
    </location>
</feature>